<dbReference type="AlphaFoldDB" id="A4AD50"/>
<dbReference type="EMBL" id="AAOA02000003">
    <property type="protein sequence ID" value="EAQ96103.2"/>
    <property type="molecule type" value="Genomic_DNA"/>
</dbReference>
<reference evidence="2 3" key="2">
    <citation type="journal article" date="2009" name="PLoS ONE">
        <title>The photosynthetic apparatus and its regulation in the aerobic gammaproteobacterium Congregibacter litoralis gen. nov., sp. nov.</title>
        <authorList>
            <person name="Spring S."/>
            <person name="Lunsdorf H."/>
            <person name="Fuchs B.M."/>
            <person name="Tindall B.J."/>
        </authorList>
    </citation>
    <scope>NUCLEOTIDE SEQUENCE [LARGE SCALE GENOMIC DNA]</scope>
    <source>
        <strain evidence="2">KT71</strain>
    </source>
</reference>
<accession>A4AD50</accession>
<evidence type="ECO:0000313" key="2">
    <source>
        <dbReference type="EMBL" id="EAQ96103.2"/>
    </source>
</evidence>
<evidence type="ECO:0000313" key="3">
    <source>
        <dbReference type="Proteomes" id="UP000019205"/>
    </source>
</evidence>
<protein>
    <recommendedName>
        <fullName evidence="1">GmrSD restriction endonucleases N-terminal domain-containing protein</fullName>
    </recommendedName>
</protein>
<proteinExistence type="predicted"/>
<comment type="caution">
    <text evidence="2">The sequence shown here is derived from an EMBL/GenBank/DDBJ whole genome shotgun (WGS) entry which is preliminary data.</text>
</comment>
<dbReference type="Proteomes" id="UP000019205">
    <property type="component" value="Chromosome"/>
</dbReference>
<dbReference type="Pfam" id="PF03235">
    <property type="entry name" value="GmrSD_N"/>
    <property type="match status" value="1"/>
</dbReference>
<keyword evidence="3" id="KW-1185">Reference proteome</keyword>
<name>A4AD50_9GAMM</name>
<gene>
    <name evidence="2" type="ORF">KT71_08605</name>
</gene>
<sequence length="848" mass="94989">MSLDIEPSWWSWADVVRRSDQLGVPNFQRGAVWSAGNRTALLESVYEQSPCGSFVLWVPDEVSEDPRSHGVPIREFALEKQPMWLVDGQQRTRALLDTFQQIIASSYVAEGMVLTRLADLEALRSIGPEMPDHTSRGSNDEISVEEPTGIWLAVLPALREFDKERPYFGRHSEAQNIRRGSVFRRLTPLARTRIDSKGQSRPVPPSPLGSIPLAALLSPSSVLSPGDEKIRALSALRRFSVDSLPVLDELLPWGPHFVTGHAFDGGVEAGKSSSPLRWADVFSRRDEWLVREMIDLLTGLFEPEWLSVFMRFRGMFTGNRFAVGWLPPSNVSVAIDAYVRINRAGIRVRAEERALAVLSRARPNLLDDLAKFSKDRDGGEEHPDQRALLTHDSEKQMGFGLWMATLTRYTALALLGDYCRKWLGTSPIDKETFVYRLDRVGPRESETGKATWAKPDYDDPAELIQEAAAKTSAALLLLDRALSEHLGFDHRMARPAPRFLLPLIDLFYRIPATHLKRLSEDCSFLEAVGQLLHWTMLGPYIDQPDLEQLIVEVHGIDEERARERAAPIGDWGPHASGIDAALRDAFQRYQKCLIKIWGGSRSSGHEQVDIGAKELEGKTLVDILNQLALDSFWREINSARSLQHPAVGWVYAIERRGRAREFSWHAQSEGYIQSSAACGVPPATASDRREELLKSWSGDLRASLYPEKQHIVPFAVARQVVGKGGSRSTASASNAIGNLTWLSRRQNGLDALSDRWAVMDRETDAENLQARGFLAKTVEGSSSSDVLELYEDLREIMSAESWRDNQTDALGLYSAFCDSRLFWLHSQMQGWLESPVSTEAGNWLGVSM</sequence>
<evidence type="ECO:0000259" key="1">
    <source>
        <dbReference type="Pfam" id="PF03235"/>
    </source>
</evidence>
<dbReference type="HOGENOM" id="CLU_336090_0_0_6"/>
<dbReference type="InterPro" id="IPR004919">
    <property type="entry name" value="GmrSD_N"/>
</dbReference>
<feature type="domain" description="GmrSD restriction endonucleases N-terminal" evidence="1">
    <location>
        <begin position="17"/>
        <end position="107"/>
    </location>
</feature>
<dbReference type="STRING" id="314285.KT71_08605"/>
<reference evidence="2 3" key="1">
    <citation type="journal article" date="2007" name="Proc. Natl. Acad. Sci. U.S.A.">
        <title>Characterization of a marine gammaproteobacterium capable of aerobic anoxygenic photosynthesis.</title>
        <authorList>
            <person name="Fuchs B.M."/>
            <person name="Spring S."/>
            <person name="Teeling H."/>
            <person name="Quast C."/>
            <person name="Wulf J."/>
            <person name="Schattenhofer M."/>
            <person name="Yan S."/>
            <person name="Ferriera S."/>
            <person name="Johnson J."/>
            <person name="Glockner F.O."/>
            <person name="Amann R."/>
        </authorList>
    </citation>
    <scope>NUCLEOTIDE SEQUENCE [LARGE SCALE GENOMIC DNA]</scope>
    <source>
        <strain evidence="2">KT71</strain>
    </source>
</reference>
<dbReference type="OrthoDB" id="7802453at2"/>
<organism evidence="2 3">
    <name type="scientific">Congregibacter litoralis KT71</name>
    <dbReference type="NCBI Taxonomy" id="314285"/>
    <lineage>
        <taxon>Bacteria</taxon>
        <taxon>Pseudomonadati</taxon>
        <taxon>Pseudomonadota</taxon>
        <taxon>Gammaproteobacteria</taxon>
        <taxon>Cellvibrionales</taxon>
        <taxon>Halieaceae</taxon>
        <taxon>Congregibacter</taxon>
    </lineage>
</organism>